<dbReference type="GO" id="GO:0005737">
    <property type="term" value="C:cytoplasm"/>
    <property type="evidence" value="ECO:0007669"/>
    <property type="project" value="UniProtKB-ARBA"/>
</dbReference>
<dbReference type="GO" id="GO:0012505">
    <property type="term" value="C:endomembrane system"/>
    <property type="evidence" value="ECO:0007669"/>
    <property type="project" value="UniProtKB-ARBA"/>
</dbReference>
<keyword evidence="6" id="KW-1185">Reference proteome</keyword>
<dbReference type="InterPro" id="IPR008628">
    <property type="entry name" value="GPP34-like"/>
</dbReference>
<dbReference type="InterPro" id="IPR038261">
    <property type="entry name" value="GPP34-like_sf"/>
</dbReference>
<evidence type="ECO:0000256" key="3">
    <source>
        <dbReference type="ARBA" id="ARBA00023121"/>
    </source>
</evidence>
<name>A0A387AQ50_9LACO</name>
<accession>A0A387AQ50</accession>
<dbReference type="EMBL" id="CP032626">
    <property type="protein sequence ID" value="AYF92123.1"/>
    <property type="molecule type" value="Genomic_DNA"/>
</dbReference>
<dbReference type="RefSeq" id="WP_120783897.1">
    <property type="nucleotide sequence ID" value="NZ_CP032626.1"/>
</dbReference>
<dbReference type="AlphaFoldDB" id="A0A387AQ50"/>
<organism evidence="5 6">
    <name type="scientific">Apilactobacillus bombintestini</name>
    <dbReference type="NCBI Taxonomy" id="2419772"/>
    <lineage>
        <taxon>Bacteria</taxon>
        <taxon>Bacillati</taxon>
        <taxon>Bacillota</taxon>
        <taxon>Bacilli</taxon>
        <taxon>Lactobacillales</taxon>
        <taxon>Lactobacillaceae</taxon>
        <taxon>Apilactobacillus</taxon>
    </lineage>
</organism>
<dbReference type="Pfam" id="PF05719">
    <property type="entry name" value="GPP34"/>
    <property type="match status" value="1"/>
</dbReference>
<sequence length="229" mass="26353">MALTIAELYFLITSKSKDSRVMLRNVRSRAYLVDCCLLDLATAGAIKLNDQNRIEITGTLPHHLYFLNSFMDLITRNKNEDADTVIAKLLQNVEVMKHTYMALGEQFYEGGHVVEKKKGLVHKVRTFVPKSQTNQDIINDIYDQMMGTAPMTTNVYCLARMLVVSRQLKLCFRSKERRVIAVRLKNLQKHPEYNEIQDLITAFASHMKKVTVLVAKEQPASYMVKNRRV</sequence>
<evidence type="ECO:0000256" key="1">
    <source>
        <dbReference type="ARBA" id="ARBA00004255"/>
    </source>
</evidence>
<evidence type="ECO:0000313" key="5">
    <source>
        <dbReference type="EMBL" id="AYF92123.1"/>
    </source>
</evidence>
<keyword evidence="2" id="KW-0333">Golgi apparatus</keyword>
<comment type="subcellular location">
    <subcellularLocation>
        <location evidence="1">Golgi apparatus membrane</location>
        <topology evidence="1">Peripheral membrane protein</topology>
        <orientation evidence="1">Cytoplasmic side</orientation>
    </subcellularLocation>
</comment>
<reference evidence="5 6" key="1">
    <citation type="submission" date="2018-09" db="EMBL/GenBank/DDBJ databases">
        <title>Genome sequencing of strain BHWM-4.</title>
        <authorList>
            <person name="Heo J."/>
            <person name="Kim S.-J."/>
            <person name="Kwon S.-W."/>
        </authorList>
    </citation>
    <scope>NUCLEOTIDE SEQUENCE [LARGE SCALE GENOMIC DNA]</scope>
    <source>
        <strain evidence="5 6">BHWM-4</strain>
    </source>
</reference>
<dbReference type="GO" id="GO:0070273">
    <property type="term" value="F:phosphatidylinositol-4-phosphate binding"/>
    <property type="evidence" value="ECO:0007669"/>
    <property type="project" value="InterPro"/>
</dbReference>
<dbReference type="KEGG" id="abom:D7I45_00785"/>
<evidence type="ECO:0000256" key="4">
    <source>
        <dbReference type="ARBA" id="ARBA00023136"/>
    </source>
</evidence>
<gene>
    <name evidence="5" type="ORF">D7I45_00785</name>
</gene>
<dbReference type="OrthoDB" id="2314846at2"/>
<protein>
    <submittedName>
        <fullName evidence="5">Uncharacterized protein</fullName>
    </submittedName>
</protein>
<dbReference type="Proteomes" id="UP000272003">
    <property type="component" value="Chromosome"/>
</dbReference>
<evidence type="ECO:0000256" key="2">
    <source>
        <dbReference type="ARBA" id="ARBA00023034"/>
    </source>
</evidence>
<proteinExistence type="predicted"/>
<evidence type="ECO:0000313" key="6">
    <source>
        <dbReference type="Proteomes" id="UP000272003"/>
    </source>
</evidence>
<keyword evidence="3" id="KW-0446">Lipid-binding</keyword>
<dbReference type="Gene3D" id="1.10.3630.10">
    <property type="entry name" value="yeast vps74-n-term truncation variant domain like"/>
    <property type="match status" value="1"/>
</dbReference>
<keyword evidence="4" id="KW-0472">Membrane</keyword>